<dbReference type="EMBL" id="SEYY01010919">
    <property type="protein sequence ID" value="KAB7501357.1"/>
    <property type="molecule type" value="Genomic_DNA"/>
</dbReference>
<feature type="domain" description="NHR" evidence="1">
    <location>
        <begin position="405"/>
        <end position="570"/>
    </location>
</feature>
<accession>A0A5N5T579</accession>
<dbReference type="AlphaFoldDB" id="A0A5N5T579"/>
<keyword evidence="3" id="KW-1185">Reference proteome</keyword>
<dbReference type="InterPro" id="IPR006573">
    <property type="entry name" value="NHR_dom"/>
</dbReference>
<comment type="caution">
    <text evidence="2">The sequence shown here is derived from an EMBL/GenBank/DDBJ whole genome shotgun (WGS) entry which is preliminary data.</text>
</comment>
<evidence type="ECO:0000313" key="3">
    <source>
        <dbReference type="Proteomes" id="UP000326759"/>
    </source>
</evidence>
<evidence type="ECO:0000313" key="2">
    <source>
        <dbReference type="EMBL" id="KAB7501357.1"/>
    </source>
</evidence>
<dbReference type="FunFam" id="2.60.120.920:FF:000001">
    <property type="entry name" value="neuralized-like protein 4 isoform X1"/>
    <property type="match status" value="1"/>
</dbReference>
<feature type="domain" description="NHR" evidence="1">
    <location>
        <begin position="1"/>
        <end position="115"/>
    </location>
</feature>
<feature type="non-terminal residue" evidence="2">
    <location>
        <position position="1"/>
    </location>
</feature>
<sequence>FQDLIFVHNNLSGVTAIAPEQIDFPSTMTDIDYETWMLSGSSVMRNGVTIMNNYPCDLDSLGVGTRIGMMRHSDGTLHYYVNGEDQGAACGNLKSGLWAVIDLYGQCAQVSIVHNPIRLDHSLLSVSQYLDMSRLSLPTGGQPSLGTEVLHRWSKCCGANIALSNNQTMATRLRHFNHGLVFSSHSLEPDELFEVKIEKLNPCYSGSLRIGLTALPITDTYPSGMIPSSISGIDQGDTWWVENSSVRRNGGVMLRRNYCPDLSRLQCGGKVGVKRTTDGTMRLYIDGEDFGSATSNISKHQVFAVVELFGGVESISIISVSRLATPILEGASAPIAVSQDSLELGPLEARNRDNVEMRESTKFLETPLLVENSGAQTVAIATVEALGIPGISEHVSETFFSRPQGYQFHENRGRNIELSSDRTSAARIESYNQGIVLSSKPLSKGMLFQIRIGALQARWSSSIMIGVTAQSPEKLILPNSAFDLKKNTWLICGDSVFFNGVKVFITSTTSVECSSTGAVEEETGNCNKKNLKNQHHHNHNISSVHHNAYFSVDGNLCFCETCHKIRGDESFHTKGNPPKQYAQPVGWCRFSLVTAVGENNESWHMAYHGIKGGAIRRMLDKGELLFAVVYSSLDELAPPISFFDAETQRQLSVKLVLQVAVEPGSYKVGPPSLPFEAPNERNLQPESGQQTFSDNENIEWVTKERGATQLLALLIRIEGK</sequence>
<proteinExistence type="predicted"/>
<dbReference type="GO" id="GO:0061630">
    <property type="term" value="F:ubiquitin protein ligase activity"/>
    <property type="evidence" value="ECO:0007669"/>
    <property type="project" value="TreeGrafter"/>
</dbReference>
<dbReference type="PANTHER" id="PTHR12429">
    <property type="entry name" value="NEURALIZED"/>
    <property type="match status" value="1"/>
</dbReference>
<dbReference type="InterPro" id="IPR043136">
    <property type="entry name" value="B30.2/SPRY_sf"/>
</dbReference>
<organism evidence="2 3">
    <name type="scientific">Armadillidium nasatum</name>
    <dbReference type="NCBI Taxonomy" id="96803"/>
    <lineage>
        <taxon>Eukaryota</taxon>
        <taxon>Metazoa</taxon>
        <taxon>Ecdysozoa</taxon>
        <taxon>Arthropoda</taxon>
        <taxon>Crustacea</taxon>
        <taxon>Multicrustacea</taxon>
        <taxon>Malacostraca</taxon>
        <taxon>Eumalacostraca</taxon>
        <taxon>Peracarida</taxon>
        <taxon>Isopoda</taxon>
        <taxon>Oniscidea</taxon>
        <taxon>Crinocheta</taxon>
        <taxon>Armadillidiidae</taxon>
        <taxon>Armadillidium</taxon>
    </lineage>
</organism>
<dbReference type="CDD" id="cd12887">
    <property type="entry name" value="SPRY_NHR_like"/>
    <property type="match status" value="3"/>
</dbReference>
<dbReference type="Pfam" id="PF07177">
    <property type="entry name" value="Neuralized"/>
    <property type="match status" value="3"/>
</dbReference>
<gene>
    <name evidence="2" type="primary">Neurl4_1</name>
    <name evidence="2" type="ORF">Anas_13035</name>
</gene>
<name>A0A5N5T579_9CRUS</name>
<dbReference type="PROSITE" id="PS51065">
    <property type="entry name" value="NHR"/>
    <property type="match status" value="3"/>
</dbReference>
<feature type="domain" description="NHR" evidence="1">
    <location>
        <begin position="150"/>
        <end position="320"/>
    </location>
</feature>
<dbReference type="PANTHER" id="PTHR12429:SF14">
    <property type="entry name" value="NEURALIZED-LIKE PROTEIN 4"/>
    <property type="match status" value="1"/>
</dbReference>
<dbReference type="Gene3D" id="2.60.120.920">
    <property type="match status" value="3"/>
</dbReference>
<dbReference type="SMART" id="SM00588">
    <property type="entry name" value="NEUZ"/>
    <property type="match status" value="2"/>
</dbReference>
<dbReference type="InterPro" id="IPR037962">
    <property type="entry name" value="Neuralized"/>
</dbReference>
<protein>
    <submittedName>
        <fullName evidence="2">Neuralized-like protein 4</fullName>
    </submittedName>
</protein>
<dbReference type="Proteomes" id="UP000326759">
    <property type="component" value="Unassembled WGS sequence"/>
</dbReference>
<evidence type="ECO:0000259" key="1">
    <source>
        <dbReference type="PROSITE" id="PS51065"/>
    </source>
</evidence>
<dbReference type="OrthoDB" id="6345132at2759"/>
<reference evidence="2 3" key="1">
    <citation type="journal article" date="2019" name="PLoS Biol.">
        <title>Sex chromosomes control vertical transmission of feminizing Wolbachia symbionts in an isopod.</title>
        <authorList>
            <person name="Becking T."/>
            <person name="Chebbi M.A."/>
            <person name="Giraud I."/>
            <person name="Moumen B."/>
            <person name="Laverre T."/>
            <person name="Caubet Y."/>
            <person name="Peccoud J."/>
            <person name="Gilbert C."/>
            <person name="Cordaux R."/>
        </authorList>
    </citation>
    <scope>NUCLEOTIDE SEQUENCE [LARGE SCALE GENOMIC DNA]</scope>
    <source>
        <strain evidence="2">ANa2</strain>
        <tissue evidence="2">Whole body excluding digestive tract and cuticle</tissue>
    </source>
</reference>